<proteinExistence type="predicted"/>
<gene>
    <name evidence="1" type="ORF">MNBD_ALPHA01-1610</name>
</gene>
<reference evidence="1" key="1">
    <citation type="submission" date="2018-06" db="EMBL/GenBank/DDBJ databases">
        <authorList>
            <person name="Zhirakovskaya E."/>
        </authorList>
    </citation>
    <scope>NUCLEOTIDE SEQUENCE</scope>
</reference>
<organism evidence="1">
    <name type="scientific">hydrothermal vent metagenome</name>
    <dbReference type="NCBI Taxonomy" id="652676"/>
    <lineage>
        <taxon>unclassified sequences</taxon>
        <taxon>metagenomes</taxon>
        <taxon>ecological metagenomes</taxon>
    </lineage>
</organism>
<feature type="non-terminal residue" evidence="1">
    <location>
        <position position="1"/>
    </location>
</feature>
<sequence>EINGFGNIDLYGNPKEINKDKSWFSNITVHK</sequence>
<accession>A0A3B0T4I3</accession>
<dbReference type="EMBL" id="UOEJ01000175">
    <property type="protein sequence ID" value="VAW03734.1"/>
    <property type="molecule type" value="Genomic_DNA"/>
</dbReference>
<evidence type="ECO:0000313" key="1">
    <source>
        <dbReference type="EMBL" id="VAW03734.1"/>
    </source>
</evidence>
<dbReference type="AlphaFoldDB" id="A0A3B0T4I3"/>
<protein>
    <submittedName>
        <fullName evidence="1">Uncharacterized protein</fullName>
    </submittedName>
</protein>
<name>A0A3B0T4I3_9ZZZZ</name>